<feature type="compositionally biased region" description="Basic residues" evidence="1">
    <location>
        <begin position="782"/>
        <end position="796"/>
    </location>
</feature>
<dbReference type="InterPro" id="IPR055471">
    <property type="entry name" value="DUF7043"/>
</dbReference>
<evidence type="ECO:0000313" key="6">
    <source>
        <dbReference type="Proteomes" id="UP000504606"/>
    </source>
</evidence>
<feature type="compositionally biased region" description="Acidic residues" evidence="1">
    <location>
        <begin position="658"/>
        <end position="682"/>
    </location>
</feature>
<feature type="signal peptide" evidence="2">
    <location>
        <begin position="1"/>
        <end position="40"/>
    </location>
</feature>
<feature type="domain" description="DUF7043" evidence="4">
    <location>
        <begin position="314"/>
        <end position="466"/>
    </location>
</feature>
<accession>A0A9C6WZK9</accession>
<sequence>MGGPLCPPGRGGRGGAPVPLMPLLPLLLLLAGLPSHPVLSARQEGSCRFPSRWEGQWFQSGVRQGITIQHNKLSNKGRCVASDGEKYLVVDEKGSCYRCVVIHEKHVNVLQYKETFCQGHTSLDQLCKLITGDALLFSMFRLGGSPVACPFRGPLAFTYNRGHGDCRSPMSSVEACTQESRLLLRYQACPDVYGTESTVEELQCMATWKEGSARYLVGKVHHSHATSNEDRFRCFVYEQVNAHGSNGLGNGLGNGLALGLGGLEEEPGLPVRGHDAGVVFRVAQSGDATCNGLSSDMEGSRTMTLYKAEAAAPSRCKFPSWLSAHAHWHTLDYRRSYSLHQKNTSLKISNSTAGSDLDDMDHDGRDGGRGRGQQGPMVDMLDPVVAAATGLDPQDGVHDEMRVTCTEAKLENERTAHIVTHFTMGCQSGFLCMQFYRRDSHVIELQTGAQVRRQEDACLPANFDRTTLPFTTLVTSSPEPKQCPYMGKFSVAGLLQERRARSAGGRASAASSSSPGRWYRRALQEYNPEDDEGGLGEDEDGDEDGAYDTPRDLRRRPAGIDDPQEEARLFNKKKKQQEERDARIKADLEERQEWLKKQQQQQEEQQQGGKAQAAQQGASFTHRGLQRSLHHQVKTHSKRSSGHKAVIEVAHAVRASAEDDDEDEDEDDEEEEDEEVEEEEMDGAIPDPSDLHVDKVPGAVHRLGSSGNGNGNSNTNTNINGGGGGEGRGQGGRYRPHTPEYGNIDDLLEPSKSSTHWGTYPSDERLLELDSKSSSAGSSKSTRGRRVRGLGRHHAAHGQGHGQGHGHSRRVRRGFGYEGGLPGLASVDPCERDPGAPGLGTASAGTGSMHLYMGCSTQDTMEFRRDCGAPEPDVVSAYSCHGRWEENGTHFLITTPLPRSSRAVKRYCFVYREQPGAPGQPAVLHFSSSGESCQRALTASGAHRHPAPPVAFNITSSGECMDTSAGARSIPSRSRLLSGVVALVILLALR</sequence>
<keyword evidence="2" id="KW-0732">Signal</keyword>
<dbReference type="Pfam" id="PF23069">
    <property type="entry name" value="DUF7042"/>
    <property type="match status" value="1"/>
</dbReference>
<keyword evidence="6" id="KW-1185">Reference proteome</keyword>
<dbReference type="PANTHER" id="PTHR22255:SF9">
    <property type="entry name" value="LP06548P"/>
    <property type="match status" value="1"/>
</dbReference>
<dbReference type="InterPro" id="IPR055472">
    <property type="entry name" value="DUF7044"/>
</dbReference>
<feature type="compositionally biased region" description="Basic and acidic residues" evidence="1">
    <location>
        <begin position="762"/>
        <end position="771"/>
    </location>
</feature>
<reference evidence="7" key="1">
    <citation type="submission" date="2025-08" db="UniProtKB">
        <authorList>
            <consortium name="RefSeq"/>
        </authorList>
    </citation>
    <scope>IDENTIFICATION</scope>
    <source>
        <tissue evidence="7">Whole organism</tissue>
    </source>
</reference>
<dbReference type="GO" id="GO:0061909">
    <property type="term" value="P:autophagosome-lysosome fusion"/>
    <property type="evidence" value="ECO:0007669"/>
    <property type="project" value="TreeGrafter"/>
</dbReference>
<feature type="domain" description="DUF7042" evidence="3">
    <location>
        <begin position="146"/>
        <end position="306"/>
    </location>
</feature>
<name>A0A9C6WZK9_FRAOC</name>
<dbReference type="RefSeq" id="XP_052123243.1">
    <property type="nucleotide sequence ID" value="XM_052267283.1"/>
</dbReference>
<evidence type="ECO:0000256" key="2">
    <source>
        <dbReference type="SAM" id="SignalP"/>
    </source>
</evidence>
<evidence type="ECO:0000313" key="7">
    <source>
        <dbReference type="RefSeq" id="XP_052123243.1"/>
    </source>
</evidence>
<dbReference type="Pfam" id="PF23071">
    <property type="entry name" value="DUF7044"/>
    <property type="match status" value="1"/>
</dbReference>
<gene>
    <name evidence="7" type="primary">LOC113202407</name>
</gene>
<feature type="compositionally biased region" description="Low complexity" evidence="1">
    <location>
        <begin position="772"/>
        <end position="781"/>
    </location>
</feature>
<evidence type="ECO:0000259" key="4">
    <source>
        <dbReference type="Pfam" id="PF23070"/>
    </source>
</evidence>
<feature type="compositionally biased region" description="Acidic residues" evidence="1">
    <location>
        <begin position="527"/>
        <end position="546"/>
    </location>
</feature>
<dbReference type="Proteomes" id="UP000504606">
    <property type="component" value="Unplaced"/>
</dbReference>
<feature type="compositionally biased region" description="Basic and acidic residues" evidence="1">
    <location>
        <begin position="576"/>
        <end position="596"/>
    </location>
</feature>
<dbReference type="OrthoDB" id="9979716at2759"/>
<feature type="compositionally biased region" description="Low complexity" evidence="1">
    <location>
        <begin position="597"/>
        <end position="618"/>
    </location>
</feature>
<feature type="region of interest" description="Disordered" evidence="1">
    <location>
        <begin position="526"/>
        <end position="814"/>
    </location>
</feature>
<organism evidence="6 7">
    <name type="scientific">Frankliniella occidentalis</name>
    <name type="common">Western flower thrips</name>
    <name type="synonym">Euthrips occidentalis</name>
    <dbReference type="NCBI Taxonomy" id="133901"/>
    <lineage>
        <taxon>Eukaryota</taxon>
        <taxon>Metazoa</taxon>
        <taxon>Ecdysozoa</taxon>
        <taxon>Arthropoda</taxon>
        <taxon>Hexapoda</taxon>
        <taxon>Insecta</taxon>
        <taxon>Pterygota</taxon>
        <taxon>Neoptera</taxon>
        <taxon>Paraneoptera</taxon>
        <taxon>Thysanoptera</taxon>
        <taxon>Terebrantia</taxon>
        <taxon>Thripoidea</taxon>
        <taxon>Thripidae</taxon>
        <taxon>Frankliniella</taxon>
    </lineage>
</organism>
<evidence type="ECO:0000259" key="5">
    <source>
        <dbReference type="Pfam" id="PF23071"/>
    </source>
</evidence>
<feature type="compositionally biased region" description="Basic residues" evidence="1">
    <location>
        <begin position="804"/>
        <end position="813"/>
    </location>
</feature>
<dbReference type="GeneID" id="113202407"/>
<dbReference type="InterPro" id="IPR055470">
    <property type="entry name" value="DUF7042"/>
</dbReference>
<feature type="region of interest" description="Disordered" evidence="1">
    <location>
        <begin position="348"/>
        <end position="377"/>
    </location>
</feature>
<feature type="domain" description="DUF7044" evidence="5">
    <location>
        <begin position="46"/>
        <end position="127"/>
    </location>
</feature>
<feature type="chain" id="PRO_5039283120" evidence="2">
    <location>
        <begin position="41"/>
        <end position="990"/>
    </location>
</feature>
<proteinExistence type="predicted"/>
<dbReference type="KEGG" id="foc:113202407"/>
<dbReference type="AlphaFoldDB" id="A0A9C6WZK9"/>
<protein>
    <submittedName>
        <fullName evidence="7">Uncharacterized protein LOC113202407</fullName>
    </submittedName>
</protein>
<evidence type="ECO:0000256" key="1">
    <source>
        <dbReference type="SAM" id="MobiDB-lite"/>
    </source>
</evidence>
<feature type="compositionally biased region" description="Basic residues" evidence="1">
    <location>
        <begin position="624"/>
        <end position="642"/>
    </location>
</feature>
<feature type="compositionally biased region" description="Gly residues" evidence="1">
    <location>
        <begin position="720"/>
        <end position="732"/>
    </location>
</feature>
<dbReference type="Pfam" id="PF23070">
    <property type="entry name" value="DUF7043"/>
    <property type="match status" value="1"/>
</dbReference>
<dbReference type="PANTHER" id="PTHR22255">
    <property type="entry name" value="LP06548P"/>
    <property type="match status" value="1"/>
</dbReference>
<evidence type="ECO:0000259" key="3">
    <source>
        <dbReference type="Pfam" id="PF23069"/>
    </source>
</evidence>